<evidence type="ECO:0000256" key="4">
    <source>
        <dbReference type="ARBA" id="ARBA00031552"/>
    </source>
</evidence>
<dbReference type="EC" id="6.3.1.14" evidence="1"/>
<dbReference type="GO" id="GO:0017178">
    <property type="term" value="F:diphthine-ammonia ligase activity"/>
    <property type="evidence" value="ECO:0007669"/>
    <property type="project" value="UniProtKB-EC"/>
</dbReference>
<reference evidence="7 8" key="1">
    <citation type="submission" date="2019-01" db="EMBL/GenBank/DDBJ databases">
        <title>Draft Genome Sequencing of Zygosaccharomyces mellis Ca-7.</title>
        <authorList>
            <person name="Shiwa Y."/>
            <person name="Kanesaki Y."/>
            <person name="Ishige T."/>
            <person name="Mura K."/>
            <person name="Hori T."/>
            <person name="Tamura T."/>
        </authorList>
    </citation>
    <scope>NUCLEOTIDE SEQUENCE [LARGE SCALE GENOMIC DNA]</scope>
    <source>
        <strain evidence="7 8">Ca-7</strain>
    </source>
</reference>
<dbReference type="GO" id="GO:0017183">
    <property type="term" value="P:protein histidyl modification to diphthamide"/>
    <property type="evidence" value="ECO:0007669"/>
    <property type="project" value="TreeGrafter"/>
</dbReference>
<dbReference type="AlphaFoldDB" id="A0A4C2E9G0"/>
<dbReference type="OrthoDB" id="686384at2759"/>
<evidence type="ECO:0000313" key="8">
    <source>
        <dbReference type="Proteomes" id="UP000301737"/>
    </source>
</evidence>
<evidence type="ECO:0000256" key="2">
    <source>
        <dbReference type="ARBA" id="ARBA00018426"/>
    </source>
</evidence>
<dbReference type="EMBL" id="BIMX01000023">
    <property type="protein sequence ID" value="GCF00866.1"/>
    <property type="molecule type" value="Genomic_DNA"/>
</dbReference>
<sequence>MKFVALISGGKDSCFNIIHCLKQRHELVALANLHPVDKSQQELDSFMFQTVGHDIVPYYAKCTGLPLFRKEIHPFGSKNVELNYTPTVSDEIEDLYDLLSQVLKEIPDVEAVSVGAILSSYQRTRVEDVCARLGLVALSYLWQRDQLELMHEICEASQTDAPGKFEARLVKVAAVGLNQLSLGKTLPEVFPNLMKLHKMYDVHICGEGGEFETMVLDAPFFSKGRLKLLSKEDSPSRENDSVYSTRLNVEFEPRQLSNLDLQAHINMLPQPKLLNNQWQELYNHLKEEPVVGLDPVDRNYKAEISYNTSVSKIGKLLFISNLHSSSEMLEEQMQDIFKQLDSIFSRNGSKSSQVLHCTLILNDMSLFPRVNEIYSNYFDVMKNGPLPPTRACISSILSNNSLVQLSLISDTSMDHANNKNGLHVQGRSYWAPSNIGPYSQVIWLNNDYNKTSYISGQIPLEPATMNLSTDDAKLQSVLALKHFDTLKTTTNTPNQLFLTCMVKEKGLISTISSLWSLYCTEMAYESDLWMSKMDDPQEILIIVQVNQLPRDATCEWTGTACKDLVVEEEELDGCTRELEKLSLKNSKEISVKNPKYQRKFITGFANDMNELIQILEALPKSSKVTLYSHPKDIARDFEGSTIEHFPVHSVYDYRGQFYRYGYQAILWYE</sequence>
<evidence type="ECO:0000313" key="7">
    <source>
        <dbReference type="EMBL" id="GCF00866.1"/>
    </source>
</evidence>
<comment type="catalytic activity">
    <reaction evidence="5">
        <text>diphthine-[translation elongation factor 2] + NH4(+) + ATP = diphthamide-[translation elongation factor 2] + AMP + diphosphate + H(+)</text>
        <dbReference type="Rhea" id="RHEA:19753"/>
        <dbReference type="Rhea" id="RHEA-COMP:10172"/>
        <dbReference type="Rhea" id="RHEA-COMP:10174"/>
        <dbReference type="ChEBI" id="CHEBI:15378"/>
        <dbReference type="ChEBI" id="CHEBI:16692"/>
        <dbReference type="ChEBI" id="CHEBI:28938"/>
        <dbReference type="ChEBI" id="CHEBI:30616"/>
        <dbReference type="ChEBI" id="CHEBI:33019"/>
        <dbReference type="ChEBI" id="CHEBI:82696"/>
        <dbReference type="ChEBI" id="CHEBI:456215"/>
        <dbReference type="EC" id="6.3.1.14"/>
    </reaction>
</comment>
<accession>A0A4C2E9G0</accession>
<dbReference type="SUPFAM" id="SSF52402">
    <property type="entry name" value="Adenine nucleotide alpha hydrolases-like"/>
    <property type="match status" value="1"/>
</dbReference>
<dbReference type="Proteomes" id="UP000301737">
    <property type="component" value="Unassembled WGS sequence"/>
</dbReference>
<dbReference type="Pfam" id="PF01042">
    <property type="entry name" value="Ribonuc_L-PSP"/>
    <property type="match status" value="1"/>
</dbReference>
<keyword evidence="8" id="KW-1185">Reference proteome</keyword>
<evidence type="ECO:0000256" key="3">
    <source>
        <dbReference type="ARBA" id="ARBA00029814"/>
    </source>
</evidence>
<dbReference type="CDD" id="cd06156">
    <property type="entry name" value="eu_AANH_C_2"/>
    <property type="match status" value="1"/>
</dbReference>
<dbReference type="Gene3D" id="3.90.1490.10">
    <property type="entry name" value="putative n-type atp pyrophosphatase, domain 2"/>
    <property type="match status" value="1"/>
</dbReference>
<dbReference type="PANTHER" id="PTHR12196:SF2">
    <property type="entry name" value="DIPHTHINE--AMMONIA LIGASE"/>
    <property type="match status" value="1"/>
</dbReference>
<dbReference type="InterPro" id="IPR014729">
    <property type="entry name" value="Rossmann-like_a/b/a_fold"/>
</dbReference>
<dbReference type="SUPFAM" id="SSF55298">
    <property type="entry name" value="YjgF-like"/>
    <property type="match status" value="2"/>
</dbReference>
<evidence type="ECO:0000256" key="5">
    <source>
        <dbReference type="ARBA" id="ARBA00048108"/>
    </source>
</evidence>
<dbReference type="InterPro" id="IPR002761">
    <property type="entry name" value="Diphthami_syn_dom"/>
</dbReference>
<protein>
    <recommendedName>
        <fullName evidence="2">Diphthine--ammonia ligase</fullName>
        <ecNumber evidence="1">6.3.1.14</ecNumber>
    </recommendedName>
    <alternativeName>
        <fullName evidence="3">Diphthamide synthase</fullName>
    </alternativeName>
    <alternativeName>
        <fullName evidence="4">Diphthamide synthetase</fullName>
    </alternativeName>
</protein>
<comment type="caution">
    <text evidence="7">The sequence shown here is derived from an EMBL/GenBank/DDBJ whole genome shotgun (WGS) entry which is preliminary data.</text>
</comment>
<evidence type="ECO:0000256" key="1">
    <source>
        <dbReference type="ARBA" id="ARBA00012089"/>
    </source>
</evidence>
<dbReference type="Gene3D" id="3.40.50.620">
    <property type="entry name" value="HUPs"/>
    <property type="match status" value="1"/>
</dbReference>
<organism evidence="7 8">
    <name type="scientific">Zygosaccharomyces mellis</name>
    <dbReference type="NCBI Taxonomy" id="42258"/>
    <lineage>
        <taxon>Eukaryota</taxon>
        <taxon>Fungi</taxon>
        <taxon>Dikarya</taxon>
        <taxon>Ascomycota</taxon>
        <taxon>Saccharomycotina</taxon>
        <taxon>Saccharomycetes</taxon>
        <taxon>Saccharomycetales</taxon>
        <taxon>Saccharomycetaceae</taxon>
        <taxon>Zygosaccharomyces</taxon>
    </lineage>
</organism>
<proteinExistence type="predicted"/>
<dbReference type="CDD" id="cd01994">
    <property type="entry name" value="AANH_PF0828-like"/>
    <property type="match status" value="1"/>
</dbReference>
<dbReference type="CDD" id="cd06155">
    <property type="entry name" value="eu_AANH_C_1"/>
    <property type="match status" value="1"/>
</dbReference>
<dbReference type="Pfam" id="PF01902">
    <property type="entry name" value="Diphthami_syn_2"/>
    <property type="match status" value="1"/>
</dbReference>
<dbReference type="NCBIfam" id="TIGR00290">
    <property type="entry name" value="MJ0570_dom"/>
    <property type="match status" value="1"/>
</dbReference>
<dbReference type="FunFam" id="3.40.50.620:FF:000145">
    <property type="entry name" value="ATP-binding domain containing protein"/>
    <property type="match status" value="1"/>
</dbReference>
<dbReference type="PANTHER" id="PTHR12196">
    <property type="entry name" value="DOMAIN OF UNKNOWN FUNCTION 71 DUF71 -CONTAINING PROTEIN"/>
    <property type="match status" value="1"/>
</dbReference>
<dbReference type="InterPro" id="IPR030662">
    <property type="entry name" value="DPH6/MJ0570"/>
</dbReference>
<dbReference type="InterPro" id="IPR035959">
    <property type="entry name" value="RutC-like_sf"/>
</dbReference>
<dbReference type="InterPro" id="IPR006175">
    <property type="entry name" value="YjgF/YER057c/UK114"/>
</dbReference>
<name>A0A4C2E9G0_9SACH</name>
<gene>
    <name evidence="7" type="ORF">ZYGM_000944</name>
</gene>
<evidence type="ECO:0000259" key="6">
    <source>
        <dbReference type="Pfam" id="PF01902"/>
    </source>
</evidence>
<dbReference type="Gene3D" id="3.30.1330.40">
    <property type="entry name" value="RutC-like"/>
    <property type="match status" value="2"/>
</dbReference>
<feature type="domain" description="Diphthamide synthase" evidence="6">
    <location>
        <begin position="1"/>
        <end position="232"/>
    </location>
</feature>